<reference evidence="3" key="1">
    <citation type="journal article" date="2021" name="PeerJ">
        <title>Extensive microbial diversity within the chicken gut microbiome revealed by metagenomics and culture.</title>
        <authorList>
            <person name="Gilroy R."/>
            <person name="Ravi A."/>
            <person name="Getino M."/>
            <person name="Pursley I."/>
            <person name="Horton D.L."/>
            <person name="Alikhan N.F."/>
            <person name="Baker D."/>
            <person name="Gharbi K."/>
            <person name="Hall N."/>
            <person name="Watson M."/>
            <person name="Adriaenssens E.M."/>
            <person name="Foster-Nyarko E."/>
            <person name="Jarju S."/>
            <person name="Secka A."/>
            <person name="Antonio M."/>
            <person name="Oren A."/>
            <person name="Chaudhuri R.R."/>
            <person name="La Ragione R."/>
            <person name="Hildebrand F."/>
            <person name="Pallen M.J."/>
        </authorList>
    </citation>
    <scope>NUCLEOTIDE SEQUENCE</scope>
    <source>
        <strain evidence="3">ChiSxjej6B18-287</strain>
    </source>
</reference>
<dbReference type="InterPro" id="IPR029063">
    <property type="entry name" value="SAM-dependent_MTases_sf"/>
</dbReference>
<reference evidence="3" key="2">
    <citation type="submission" date="2021-04" db="EMBL/GenBank/DDBJ databases">
        <authorList>
            <person name="Gilroy R."/>
        </authorList>
    </citation>
    <scope>NUCLEOTIDE SEQUENCE</scope>
    <source>
        <strain evidence="3">ChiSxjej6B18-287</strain>
    </source>
</reference>
<evidence type="ECO:0000313" key="3">
    <source>
        <dbReference type="EMBL" id="HJC09981.1"/>
    </source>
</evidence>
<protein>
    <submittedName>
        <fullName evidence="3">Class I SAM-dependent methyltransferase</fullName>
    </submittedName>
</protein>
<dbReference type="Gene3D" id="2.20.25.110">
    <property type="entry name" value="S-adenosyl-L-methionine-dependent methyltransferases"/>
    <property type="match status" value="1"/>
</dbReference>
<sequence>MSSYESFARVYDLFMDNIPYEEWCEYLAGLLEDQGIREGLVLELGCGTGNMTRLLAEKGYDMIGVDNSVDMLEIAMEKKEEEEQDILYLFQDMREFELYGTVRAAVSVCDSMNYIIEEEDLLEVFRLVNNYLDPGGIFIFDLNTEYKYEKILGDTTIAEDREDASFIWDNYYDPEEKINEYDLALFIPEEKDGEILYRKYEETHYQKAYSLERVKELLLEAGMEYVAAYDAFTREPVRKDSERIYILAREKGKNK</sequence>
<proteinExistence type="predicted"/>
<dbReference type="InterPro" id="IPR041698">
    <property type="entry name" value="Methyltransf_25"/>
</dbReference>
<dbReference type="Proteomes" id="UP000823893">
    <property type="component" value="Unassembled WGS sequence"/>
</dbReference>
<name>A0A9D2N306_9FIRM</name>
<dbReference type="GO" id="GO:0008168">
    <property type="term" value="F:methyltransferase activity"/>
    <property type="evidence" value="ECO:0007669"/>
    <property type="project" value="UniProtKB-KW"/>
</dbReference>
<evidence type="ECO:0000313" key="4">
    <source>
        <dbReference type="Proteomes" id="UP000823893"/>
    </source>
</evidence>
<dbReference type="Gene3D" id="3.40.50.150">
    <property type="entry name" value="Vaccinia Virus protein VP39"/>
    <property type="match status" value="1"/>
</dbReference>
<feature type="domain" description="Methyltransferase" evidence="2">
    <location>
        <begin position="41"/>
        <end position="136"/>
    </location>
</feature>
<dbReference type="CDD" id="cd02440">
    <property type="entry name" value="AdoMet_MTases"/>
    <property type="match status" value="1"/>
</dbReference>
<gene>
    <name evidence="3" type="ORF">H9935_04100</name>
</gene>
<evidence type="ECO:0000256" key="1">
    <source>
        <dbReference type="ARBA" id="ARBA00022679"/>
    </source>
</evidence>
<dbReference type="GO" id="GO:0032259">
    <property type="term" value="P:methylation"/>
    <property type="evidence" value="ECO:0007669"/>
    <property type="project" value="UniProtKB-KW"/>
</dbReference>
<dbReference type="EMBL" id="DWWV01000045">
    <property type="protein sequence ID" value="HJC09981.1"/>
    <property type="molecule type" value="Genomic_DNA"/>
</dbReference>
<accession>A0A9D2N306</accession>
<dbReference type="SUPFAM" id="SSF53335">
    <property type="entry name" value="S-adenosyl-L-methionine-dependent methyltransferases"/>
    <property type="match status" value="1"/>
</dbReference>
<dbReference type="Pfam" id="PF13649">
    <property type="entry name" value="Methyltransf_25"/>
    <property type="match status" value="1"/>
</dbReference>
<keyword evidence="3" id="KW-0489">Methyltransferase</keyword>
<dbReference type="PANTHER" id="PTHR43861">
    <property type="entry name" value="TRANS-ACONITATE 2-METHYLTRANSFERASE-RELATED"/>
    <property type="match status" value="1"/>
</dbReference>
<evidence type="ECO:0000259" key="2">
    <source>
        <dbReference type="Pfam" id="PF13649"/>
    </source>
</evidence>
<comment type="caution">
    <text evidence="3">The sequence shown here is derived from an EMBL/GenBank/DDBJ whole genome shotgun (WGS) entry which is preliminary data.</text>
</comment>
<organism evidence="3 4">
    <name type="scientific">Candidatus Blautia merdigallinarum</name>
    <dbReference type="NCBI Taxonomy" id="2838495"/>
    <lineage>
        <taxon>Bacteria</taxon>
        <taxon>Bacillati</taxon>
        <taxon>Bacillota</taxon>
        <taxon>Clostridia</taxon>
        <taxon>Lachnospirales</taxon>
        <taxon>Lachnospiraceae</taxon>
        <taxon>Blautia</taxon>
    </lineage>
</organism>
<keyword evidence="1" id="KW-0808">Transferase</keyword>
<dbReference type="AlphaFoldDB" id="A0A9D2N306"/>